<proteinExistence type="predicted"/>
<dbReference type="EMBL" id="JAABOO010000004">
    <property type="protein sequence ID" value="NER15464.1"/>
    <property type="molecule type" value="Genomic_DNA"/>
</dbReference>
<protein>
    <submittedName>
        <fullName evidence="1">Uncharacterized protein</fullName>
    </submittedName>
</protein>
<name>A0A6P0UQ32_9FLAO</name>
<keyword evidence="2" id="KW-1185">Reference proteome</keyword>
<organism evidence="1 2">
    <name type="scientific">Leptobacterium flavescens</name>
    <dbReference type="NCBI Taxonomy" id="472055"/>
    <lineage>
        <taxon>Bacteria</taxon>
        <taxon>Pseudomonadati</taxon>
        <taxon>Bacteroidota</taxon>
        <taxon>Flavobacteriia</taxon>
        <taxon>Flavobacteriales</taxon>
        <taxon>Flavobacteriaceae</taxon>
        <taxon>Leptobacterium</taxon>
    </lineage>
</organism>
<reference evidence="1 2" key="1">
    <citation type="submission" date="2020-01" db="EMBL/GenBank/DDBJ databases">
        <title>Leptobacterium flavescens.</title>
        <authorList>
            <person name="Wang G."/>
        </authorList>
    </citation>
    <scope>NUCLEOTIDE SEQUENCE [LARGE SCALE GENOMIC DNA]</scope>
    <source>
        <strain evidence="1 2">KCTC 22160</strain>
    </source>
</reference>
<evidence type="ECO:0000313" key="2">
    <source>
        <dbReference type="Proteomes" id="UP000468581"/>
    </source>
</evidence>
<gene>
    <name evidence="1" type="ORF">GWK08_18565</name>
</gene>
<evidence type="ECO:0000313" key="1">
    <source>
        <dbReference type="EMBL" id="NER15464.1"/>
    </source>
</evidence>
<sequence>MNPTDKELKLVKLNYTQRIAKRSNETGQMISTLLQQLAEENQKHEDIIDNFIDFANNLIPKLSHKEQTEINEFVKRITDLRITANNGVGYMLRLLNEQNQITKETTAELKSLLDEGI</sequence>
<dbReference type="AlphaFoldDB" id="A0A6P0UQ32"/>
<dbReference type="RefSeq" id="WP_163608738.1">
    <property type="nucleotide sequence ID" value="NZ_JAABOO010000004.1"/>
</dbReference>
<comment type="caution">
    <text evidence="1">The sequence shown here is derived from an EMBL/GenBank/DDBJ whole genome shotgun (WGS) entry which is preliminary data.</text>
</comment>
<dbReference type="Proteomes" id="UP000468581">
    <property type="component" value="Unassembled WGS sequence"/>
</dbReference>
<accession>A0A6P0UQ32</accession>